<dbReference type="AlphaFoldDB" id="A0AAU9KSH7"/>
<gene>
    <name evidence="4" type="ORF">PBS001_LOCUS7265</name>
    <name evidence="3" type="ORF">PBS003_LOCUS2166</name>
</gene>
<protein>
    <submittedName>
        <fullName evidence="3">Uncharacterized protein</fullName>
    </submittedName>
</protein>
<evidence type="ECO:0000313" key="4">
    <source>
        <dbReference type="EMBL" id="CAH0520800.1"/>
    </source>
</evidence>
<evidence type="ECO:0000256" key="1">
    <source>
        <dbReference type="SAM" id="Coils"/>
    </source>
</evidence>
<dbReference type="EMBL" id="CAKKTJ010000124">
    <property type="protein sequence ID" value="CAH0475349.1"/>
    <property type="molecule type" value="Genomic_DNA"/>
</dbReference>
<evidence type="ECO:0000313" key="6">
    <source>
        <dbReference type="Proteomes" id="UP001160483"/>
    </source>
</evidence>
<accession>A0AAU9KSH7</accession>
<reference evidence="3 5" key="1">
    <citation type="submission" date="2021-11" db="EMBL/GenBank/DDBJ databases">
        <authorList>
            <person name="Islam A."/>
            <person name="Islam S."/>
            <person name="Flora M.S."/>
            <person name="Rahman M."/>
            <person name="Ziaur R.M."/>
            <person name="Epstein J.H."/>
            <person name="Hassan M."/>
            <person name="Klassen M."/>
            <person name="Woodard K."/>
            <person name="Webb A."/>
            <person name="Webby R.J."/>
            <person name="El Zowalaty M.E."/>
        </authorList>
    </citation>
    <scope>NUCLEOTIDE SEQUENCE</scope>
    <source>
        <strain evidence="4">Pbs1</strain>
        <strain evidence="3">Pbs3</strain>
    </source>
</reference>
<feature type="compositionally biased region" description="Polar residues" evidence="2">
    <location>
        <begin position="230"/>
        <end position="247"/>
    </location>
</feature>
<feature type="coiled-coil region" evidence="1">
    <location>
        <begin position="70"/>
        <end position="97"/>
    </location>
</feature>
<sequence>MVDFNRWLTEVFADTQSDCIEWGPSYGGHPSLALDEQPRHNTALDSTLAFDNASTIQLLRAVCEYYMIRCNHLQTTNQDLETQQVELKAQLKEALIRAFESQQALDREREVLALQSRRLVMRPQLRSRQRLSNEHPKSLHDQITSAFTTLDTINRAPRTDTEETPIGESNEAIDSKQDCKVDEDVAECESIELGGADLDNLEESLLPGPSKNIYAEQETLQLSVVQLDSEPATSSVDMREPTSISSDSDYEQLTKLRTDQGSSDSWYRQALRTLKEARKRRFKQTSATVEPSLVSKFTVSAVCKEAKAQEFTQLVFTRDPATDGDDSMWYRKALQHLKRERTQRLSLQDRAESFNSAISIVD</sequence>
<dbReference type="Proteomes" id="UP001158986">
    <property type="component" value="Unassembled WGS sequence"/>
</dbReference>
<keyword evidence="5" id="KW-1185">Reference proteome</keyword>
<dbReference type="PANTHER" id="PTHR36535:SF1">
    <property type="entry name" value="DUF1772 DOMAIN-CONTAINING PROTEIN"/>
    <property type="match status" value="1"/>
</dbReference>
<comment type="caution">
    <text evidence="3">The sequence shown here is derived from an EMBL/GenBank/DDBJ whole genome shotgun (WGS) entry which is preliminary data.</text>
</comment>
<dbReference type="EMBL" id="CAKLCB010000371">
    <property type="protein sequence ID" value="CAH0520800.1"/>
    <property type="molecule type" value="Genomic_DNA"/>
</dbReference>
<evidence type="ECO:0000313" key="5">
    <source>
        <dbReference type="Proteomes" id="UP001158986"/>
    </source>
</evidence>
<evidence type="ECO:0000256" key="2">
    <source>
        <dbReference type="SAM" id="MobiDB-lite"/>
    </source>
</evidence>
<keyword evidence="1" id="KW-0175">Coiled coil</keyword>
<evidence type="ECO:0000313" key="3">
    <source>
        <dbReference type="EMBL" id="CAH0475349.1"/>
    </source>
</evidence>
<feature type="region of interest" description="Disordered" evidence="2">
    <location>
        <begin position="156"/>
        <end position="180"/>
    </location>
</feature>
<dbReference type="Proteomes" id="UP001160483">
    <property type="component" value="Unassembled WGS sequence"/>
</dbReference>
<dbReference type="PANTHER" id="PTHR36535">
    <property type="entry name" value="YALI0E30327P"/>
    <property type="match status" value="1"/>
</dbReference>
<proteinExistence type="predicted"/>
<feature type="region of interest" description="Disordered" evidence="2">
    <location>
        <begin position="230"/>
        <end position="249"/>
    </location>
</feature>
<name>A0AAU9KSH7_9STRA</name>
<organism evidence="3 6">
    <name type="scientific">Peronospora belbahrii</name>
    <dbReference type="NCBI Taxonomy" id="622444"/>
    <lineage>
        <taxon>Eukaryota</taxon>
        <taxon>Sar</taxon>
        <taxon>Stramenopiles</taxon>
        <taxon>Oomycota</taxon>
        <taxon>Peronosporomycetes</taxon>
        <taxon>Peronosporales</taxon>
        <taxon>Peronosporaceae</taxon>
        <taxon>Peronospora</taxon>
    </lineage>
</organism>